<dbReference type="CDD" id="cd01949">
    <property type="entry name" value="GGDEF"/>
    <property type="match status" value="1"/>
</dbReference>
<dbReference type="InterPro" id="IPR001789">
    <property type="entry name" value="Sig_transdc_resp-reg_receiver"/>
</dbReference>
<evidence type="ECO:0000259" key="4">
    <source>
        <dbReference type="PROSITE" id="PS50110"/>
    </source>
</evidence>
<keyword evidence="6" id="KW-0548">Nucleotidyltransferase</keyword>
<feature type="region of interest" description="Disordered" evidence="3">
    <location>
        <begin position="461"/>
        <end position="484"/>
    </location>
</feature>
<protein>
    <recommendedName>
        <fullName evidence="1">diguanylate cyclase</fullName>
        <ecNumber evidence="1">2.7.7.65</ecNumber>
    </recommendedName>
</protein>
<feature type="domain" description="Response regulatory" evidence="4">
    <location>
        <begin position="4"/>
        <end position="120"/>
    </location>
</feature>
<dbReference type="EC" id="2.7.7.65" evidence="1"/>
<comment type="caution">
    <text evidence="6">The sequence shown here is derived from an EMBL/GenBank/DDBJ whole genome shotgun (WGS) entry which is preliminary data.</text>
</comment>
<comment type="caution">
    <text evidence="2">Lacks conserved residue(s) required for the propagation of feature annotation.</text>
</comment>
<dbReference type="PROSITE" id="PS50110">
    <property type="entry name" value="RESPONSE_REGULATORY"/>
    <property type="match status" value="1"/>
</dbReference>
<dbReference type="InterPro" id="IPR000160">
    <property type="entry name" value="GGDEF_dom"/>
</dbReference>
<feature type="domain" description="GGDEF" evidence="5">
    <location>
        <begin position="320"/>
        <end position="455"/>
    </location>
</feature>
<evidence type="ECO:0000256" key="1">
    <source>
        <dbReference type="ARBA" id="ARBA00012528"/>
    </source>
</evidence>
<dbReference type="Proteomes" id="UP001166293">
    <property type="component" value="Unassembled WGS sequence"/>
</dbReference>
<sequence>MSGRILIADGVATNRIVLRVRLASAFYTVEQAVDGRSAFDAMRRNRPDLVLCSSDLPDMTGRQFCNRLRATAAGADLPVVLLLEADDAAARRDALSAGADDVICRPVDELVLLARIRALLRARDAEAELRLRDDTRRALGLAEDPAPFAAPASVTLVPVGPGLDIDALLDRLGRVTPHRIAHRDPEQVLRDGGPVPDVFVLAEAPGPGGAALPLLSQLRSDTRTRHAAIVYVAQPGQREHAAAALDIGASDLMSNGLDAQELALRLAKQVARKRTADRLRADMQDGLRAAVIDPLTGIYNRRYALPHLGRLAEQAKQKGRSYALLSADLDHFKQINDGFGHPAGDAVLGDVARRLRDNLRAADMVARIGGEEFLVAMPDTSQAAAMRTAQRLRRLVADNPVELADGRVIPVTISIGVAIGAPDAATSPTALLDASDRALYAAKRQGRDTVVLADNLAALPRRRKDRAESDGARTKPARALRGTG</sequence>
<keyword evidence="7" id="KW-1185">Reference proteome</keyword>
<evidence type="ECO:0000313" key="6">
    <source>
        <dbReference type="EMBL" id="MBV2358484.1"/>
    </source>
</evidence>
<organism evidence="6 7">
    <name type="scientific">Thalassococcus arenae</name>
    <dbReference type="NCBI Taxonomy" id="2851652"/>
    <lineage>
        <taxon>Bacteria</taxon>
        <taxon>Pseudomonadati</taxon>
        <taxon>Pseudomonadota</taxon>
        <taxon>Alphaproteobacteria</taxon>
        <taxon>Rhodobacterales</taxon>
        <taxon>Roseobacteraceae</taxon>
        <taxon>Thalassococcus</taxon>
    </lineage>
</organism>
<reference evidence="6" key="1">
    <citation type="submission" date="2021-06" db="EMBL/GenBank/DDBJ databases">
        <title>Thalassococcus sp. CAU 1522 isolated from sea sand, Republic of Korea.</title>
        <authorList>
            <person name="Kim W."/>
        </authorList>
    </citation>
    <scope>NUCLEOTIDE SEQUENCE</scope>
    <source>
        <strain evidence="6">CAU 1522</strain>
    </source>
</reference>
<accession>A0ABS6N397</accession>
<evidence type="ECO:0000256" key="3">
    <source>
        <dbReference type="SAM" id="MobiDB-lite"/>
    </source>
</evidence>
<dbReference type="PANTHER" id="PTHR45138:SF24">
    <property type="entry name" value="DIGUANYLATE CYCLASE DGCC-RELATED"/>
    <property type="match status" value="1"/>
</dbReference>
<dbReference type="GO" id="GO:0052621">
    <property type="term" value="F:diguanylate cyclase activity"/>
    <property type="evidence" value="ECO:0007669"/>
    <property type="project" value="UniProtKB-EC"/>
</dbReference>
<dbReference type="PANTHER" id="PTHR45138">
    <property type="entry name" value="REGULATORY COMPONENTS OF SENSORY TRANSDUCTION SYSTEM"/>
    <property type="match status" value="1"/>
</dbReference>
<evidence type="ECO:0000259" key="5">
    <source>
        <dbReference type="PROSITE" id="PS50887"/>
    </source>
</evidence>
<dbReference type="Pfam" id="PF00072">
    <property type="entry name" value="Response_reg"/>
    <property type="match status" value="1"/>
</dbReference>
<proteinExistence type="predicted"/>
<dbReference type="PROSITE" id="PS50887">
    <property type="entry name" value="GGDEF"/>
    <property type="match status" value="1"/>
</dbReference>
<dbReference type="NCBIfam" id="TIGR00254">
    <property type="entry name" value="GGDEF"/>
    <property type="match status" value="1"/>
</dbReference>
<dbReference type="Pfam" id="PF00990">
    <property type="entry name" value="GGDEF"/>
    <property type="match status" value="1"/>
</dbReference>
<dbReference type="InterPro" id="IPR050469">
    <property type="entry name" value="Diguanylate_Cyclase"/>
</dbReference>
<dbReference type="SMART" id="SM00267">
    <property type="entry name" value="GGDEF"/>
    <property type="match status" value="1"/>
</dbReference>
<evidence type="ECO:0000256" key="2">
    <source>
        <dbReference type="PROSITE-ProRule" id="PRU00169"/>
    </source>
</evidence>
<evidence type="ECO:0000313" key="7">
    <source>
        <dbReference type="Proteomes" id="UP001166293"/>
    </source>
</evidence>
<gene>
    <name evidence="6" type="ORF">KUH32_01740</name>
</gene>
<name>A0ABS6N397_9RHOB</name>
<dbReference type="RefSeq" id="WP_217776343.1">
    <property type="nucleotide sequence ID" value="NZ_JAHRWL010000001.1"/>
</dbReference>
<keyword evidence="6" id="KW-0808">Transferase</keyword>
<dbReference type="EMBL" id="JAHRWL010000001">
    <property type="protein sequence ID" value="MBV2358484.1"/>
    <property type="molecule type" value="Genomic_DNA"/>
</dbReference>
<dbReference type="SMART" id="SM00448">
    <property type="entry name" value="REC"/>
    <property type="match status" value="1"/>
</dbReference>